<dbReference type="InterPro" id="IPR004919">
    <property type="entry name" value="GmrSD_N"/>
</dbReference>
<feature type="domain" description="GmrSD restriction endonucleases N-terminal" evidence="1">
    <location>
        <begin position="12"/>
        <end position="242"/>
    </location>
</feature>
<evidence type="ECO:0000313" key="2">
    <source>
        <dbReference type="EMBL" id="RHL33692.1"/>
    </source>
</evidence>
<reference evidence="2 3" key="1">
    <citation type="submission" date="2018-08" db="EMBL/GenBank/DDBJ databases">
        <title>A genome reference for cultivated species of the human gut microbiota.</title>
        <authorList>
            <person name="Zou Y."/>
            <person name="Xue W."/>
            <person name="Luo G."/>
        </authorList>
    </citation>
    <scope>NUCLEOTIDE SEQUENCE [LARGE SCALE GENOMIC DNA]</scope>
    <source>
        <strain evidence="2 3">AF38-11</strain>
    </source>
</reference>
<evidence type="ECO:0000313" key="3">
    <source>
        <dbReference type="Proteomes" id="UP000283672"/>
    </source>
</evidence>
<sequence length="780" mass="91156">MNNIANTTTLWQLLGKCKVVIPILQRDYAQGRVGYENLREKFLSAIVAALDGDKQLKMDFVYGSSDQEGRFNPLDGQQRLTTLWLLHWYLAFRLGKLSEQSTIEHLSNFSYETRVSSTNFCQRIVKRGSEIAQGGEESIADAIIRQTWVPSIWRQDPTVQSMLRMLSGEHNGKVDGIEELFADKDKQTLLEYWDALMLPAAKCPLVFYQLDLENLGQSDDLYVKMNGRGKPLSDFENFKADLIKYIADQEWKSLLHAQNGLPILLDTKWLDFFWKYRDPNISLDDMMFGFINRFLLVKLMMAQKPQKIEDRDLGISPIDKAFKYLYSFTEKKGTWANYNMTGFGVYQTIFDELGGFSILYDIRTLLENLRSFDREKLTACLVYPYGDGNERFEAIYTSGKNDYYIQTIPETIAFWAVCQFFLSPAEYCTKIRLKQWMRVVWNVCNYQVLENNKVQNEIRTKTQLRSTILSLHHAFPYKWDVHNVEWLVLPKEYDAADKISLHIIEEQAKIRQFQIGAYNGTLNELQGRTWEKIIVSLEKMPFFQGTISALFKDGDGKIDWSNFDIKYSHLYWYLNNYNGELNSIAQRNLLLHDYDFASWYWYPRGARRNATWRSKLPYFPPSVHKWLMAEPLDCNQLSTCISQESSYVKKCIIQTALIQEITDENGMYVSYSNSAEYDVYWHHQNSSACIIFNECRDKVVREALKNELISLSDPNIEKSCGLFYARDIVFFYNKAEYNWNAQGEIFRIDNPEYKSEEQPDSIDTLIEVLDSLANGHKFRL</sequence>
<dbReference type="Pfam" id="PF03235">
    <property type="entry name" value="GmrSD_N"/>
    <property type="match status" value="1"/>
</dbReference>
<name>A0AA92V9H7_9BACT</name>
<dbReference type="AlphaFoldDB" id="A0AA92V9H7"/>
<proteinExistence type="predicted"/>
<evidence type="ECO:0000259" key="1">
    <source>
        <dbReference type="Pfam" id="PF03235"/>
    </source>
</evidence>
<dbReference type="RefSeq" id="WP_118417032.1">
    <property type="nucleotide sequence ID" value="NZ_QROP01000056.1"/>
</dbReference>
<dbReference type="EMBL" id="QROP01000056">
    <property type="protein sequence ID" value="RHL33692.1"/>
    <property type="molecule type" value="Genomic_DNA"/>
</dbReference>
<comment type="caution">
    <text evidence="2">The sequence shown here is derived from an EMBL/GenBank/DDBJ whole genome shotgun (WGS) entry which is preliminary data.</text>
</comment>
<dbReference type="Proteomes" id="UP000283672">
    <property type="component" value="Unassembled WGS sequence"/>
</dbReference>
<protein>
    <submittedName>
        <fullName evidence="2">DUF262 domain-containing protein</fullName>
    </submittedName>
</protein>
<accession>A0AA92V9H7</accession>
<organism evidence="2 3">
    <name type="scientific">Segatella copri</name>
    <dbReference type="NCBI Taxonomy" id="165179"/>
    <lineage>
        <taxon>Bacteria</taxon>
        <taxon>Pseudomonadati</taxon>
        <taxon>Bacteroidota</taxon>
        <taxon>Bacteroidia</taxon>
        <taxon>Bacteroidales</taxon>
        <taxon>Prevotellaceae</taxon>
        <taxon>Segatella</taxon>
    </lineage>
</organism>
<gene>
    <name evidence="2" type="ORF">DW026_13905</name>
</gene>